<comment type="pathway">
    <text evidence="5">Amino-acid degradation; L-arginine degradation via AST pathway; L-glutamate and succinate from L-arginine: step 5/5.</text>
</comment>
<dbReference type="UniPathway" id="UPA00185">
    <property type="reaction ID" value="UER00283"/>
</dbReference>
<dbReference type="GO" id="GO:0019545">
    <property type="term" value="P:L-arginine catabolic process to succinate"/>
    <property type="evidence" value="ECO:0007669"/>
    <property type="project" value="UniProtKB-UniRule"/>
</dbReference>
<keyword evidence="10" id="KW-1185">Reference proteome</keyword>
<dbReference type="EC" id="3.5.1.96" evidence="5 6"/>
<dbReference type="STRING" id="56804.BAE46_00015"/>
<keyword evidence="4 5" id="KW-0862">Zinc</keyword>
<dbReference type="Pfam" id="PF24827">
    <property type="entry name" value="AstE_AspA_cat"/>
    <property type="match status" value="1"/>
</dbReference>
<feature type="domain" description="Succinylglutamate desuccinylase/Aspartoacylase catalytic" evidence="8">
    <location>
        <begin position="74"/>
        <end position="265"/>
    </location>
</feature>
<keyword evidence="3 5" id="KW-0378">Hydrolase</keyword>
<evidence type="ECO:0000256" key="4">
    <source>
        <dbReference type="ARBA" id="ARBA00022833"/>
    </source>
</evidence>
<dbReference type="PANTHER" id="PTHR15162">
    <property type="entry name" value="ASPARTOACYLASE"/>
    <property type="match status" value="1"/>
</dbReference>
<comment type="caution">
    <text evidence="9">The sequence shown here is derived from an EMBL/GenBank/DDBJ whole genome shotgun (WGS) entry which is preliminary data.</text>
</comment>
<reference evidence="9 10" key="2">
    <citation type="journal article" date="2017" name="Antonie Van Leeuwenhoek">
        <title>Rhizobium rhizosphaerae sp. nov., a novel species isolated from rice rhizosphere.</title>
        <authorList>
            <person name="Zhao J.J."/>
            <person name="Zhang J."/>
            <person name="Zhang R.J."/>
            <person name="Zhang C.W."/>
            <person name="Yin H.Q."/>
            <person name="Zhang X.X."/>
        </authorList>
    </citation>
    <scope>NUCLEOTIDE SEQUENCE [LARGE SCALE GENOMIC DNA]</scope>
    <source>
        <strain evidence="9 10">ACAM 611</strain>
    </source>
</reference>
<feature type="binding site" evidence="5">
    <location>
        <position position="176"/>
    </location>
    <ligand>
        <name>Zn(2+)</name>
        <dbReference type="ChEBI" id="CHEBI:29105"/>
    </ligand>
</feature>
<evidence type="ECO:0000256" key="5">
    <source>
        <dbReference type="HAMAP-Rule" id="MF_00767"/>
    </source>
</evidence>
<dbReference type="PANTHER" id="PTHR15162:SF7">
    <property type="entry name" value="SUCCINYLGLUTAMATE DESUCCINYLASE"/>
    <property type="match status" value="1"/>
</dbReference>
<evidence type="ECO:0000259" key="7">
    <source>
        <dbReference type="Pfam" id="PF04952"/>
    </source>
</evidence>
<feature type="domain" description="AstE/AspA barrel-sandwich hybrid" evidence="7">
    <location>
        <begin position="280"/>
        <end position="353"/>
    </location>
</feature>
<protein>
    <recommendedName>
        <fullName evidence="5 6">Succinylglutamate desuccinylase</fullName>
        <ecNumber evidence="5 6">3.5.1.96</ecNumber>
    </recommendedName>
</protein>
<evidence type="ECO:0000256" key="3">
    <source>
        <dbReference type="ARBA" id="ARBA00022801"/>
    </source>
</evidence>
<comment type="catalytic activity">
    <reaction evidence="5">
        <text>N-succinyl-L-glutamate + H2O = L-glutamate + succinate</text>
        <dbReference type="Rhea" id="RHEA:15169"/>
        <dbReference type="ChEBI" id="CHEBI:15377"/>
        <dbReference type="ChEBI" id="CHEBI:29985"/>
        <dbReference type="ChEBI" id="CHEBI:30031"/>
        <dbReference type="ChEBI" id="CHEBI:58763"/>
        <dbReference type="EC" id="3.5.1.96"/>
    </reaction>
</comment>
<dbReference type="GO" id="GO:0016788">
    <property type="term" value="F:hydrolase activity, acting on ester bonds"/>
    <property type="evidence" value="ECO:0007669"/>
    <property type="project" value="UniProtKB-UniRule"/>
</dbReference>
<evidence type="ECO:0000256" key="2">
    <source>
        <dbReference type="ARBA" id="ARBA00022723"/>
    </source>
</evidence>
<feature type="binding site" evidence="5">
    <location>
        <position position="83"/>
    </location>
    <ligand>
        <name>Zn(2+)</name>
        <dbReference type="ChEBI" id="CHEBI:29105"/>
    </ligand>
</feature>
<dbReference type="RefSeq" id="WP_006003408.1">
    <property type="nucleotide sequence ID" value="NZ_BAET01000007.1"/>
</dbReference>
<keyword evidence="2 5" id="KW-0479">Metal-binding</keyword>
<comment type="cofactor">
    <cofactor evidence="5">
        <name>Zn(2+)</name>
        <dbReference type="ChEBI" id="CHEBI:29105"/>
    </cofactor>
    <text evidence="5">Binds 1 zinc ion per subunit.</text>
</comment>
<dbReference type="InterPro" id="IPR016681">
    <property type="entry name" value="SuccinylGlu_desuccinylase"/>
</dbReference>
<dbReference type="NCBIfam" id="TIGR03242">
    <property type="entry name" value="arg_catab_astE"/>
    <property type="match status" value="1"/>
</dbReference>
<dbReference type="GO" id="GO:0019544">
    <property type="term" value="P:L-arginine catabolic process to L-glutamate"/>
    <property type="evidence" value="ECO:0007669"/>
    <property type="project" value="UniProtKB-UniRule"/>
</dbReference>
<dbReference type="Proteomes" id="UP000053586">
    <property type="component" value="Unassembled WGS sequence"/>
</dbReference>
<dbReference type="InterPro" id="IPR055438">
    <property type="entry name" value="AstE_AspA_cat"/>
</dbReference>
<comment type="function">
    <text evidence="5">Transforms N(2)-succinylglutamate into succinate and glutamate.</text>
</comment>
<dbReference type="GO" id="GO:0008270">
    <property type="term" value="F:zinc ion binding"/>
    <property type="evidence" value="ECO:0007669"/>
    <property type="project" value="UniProtKB-UniRule"/>
</dbReference>
<dbReference type="eggNOG" id="COG2988">
    <property type="taxonomic scope" value="Bacteria"/>
</dbReference>
<dbReference type="PIRSF" id="PIRSF017020">
    <property type="entry name" value="AstE"/>
    <property type="match status" value="1"/>
</dbReference>
<accession>H5T988</accession>
<dbReference type="InterPro" id="IPR007036">
    <property type="entry name" value="Aste_AspA_hybrid_dom"/>
</dbReference>
<comment type="similarity">
    <text evidence="5">Belongs to the AspA/AstE family. Succinylglutamate desuccinylase subfamily.</text>
</comment>
<dbReference type="InterPro" id="IPR050178">
    <property type="entry name" value="AspA/AstE_fam"/>
</dbReference>
<dbReference type="Pfam" id="PF04952">
    <property type="entry name" value="AstE_AspA_hybrid"/>
    <property type="match status" value="1"/>
</dbReference>
<sequence length="356" mass="39656">MGVVNGMQLAKKSYENYSHENLLSVIQSDFLQFSLQYTSENHGAEFTFDNGISMCLLADGIVAFNHNNKSPTSKSIVLSCGIHGNETAPIEICNQLVNDLVNQKIKTDHRVLFIFGNLDSMPSAQRFIEENLNRLFSKEQSSTSIEGLRATKIMRIVDDFFSAASETADRIHYDLHTAIRPSKNEKFAVYPFLHGKPYSKQQLAFLSACDVNTILLSQSPTTTFSYYSSLNHNANAFTVELGTVMPFGQNDMSKFTAFMATLTELLTKPDVNLPDFGQCNMDIFNVNQVINKHHSDFALHFDDNIANFETFSKGALIASETGCEYRAQHDGEAIVFPNANVAIGQRALLTVIPYAL</sequence>
<dbReference type="Gene3D" id="3.40.630.10">
    <property type="entry name" value="Zn peptidases"/>
    <property type="match status" value="1"/>
</dbReference>
<name>H5T988_9ALTE</name>
<dbReference type="HAMAP" id="MF_00767">
    <property type="entry name" value="Arg_catab_AstE"/>
    <property type="match status" value="1"/>
</dbReference>
<dbReference type="NCBIfam" id="NF003706">
    <property type="entry name" value="PRK05324.1"/>
    <property type="match status" value="1"/>
</dbReference>
<evidence type="ECO:0000256" key="6">
    <source>
        <dbReference type="NCBIfam" id="TIGR03242"/>
    </source>
</evidence>
<evidence type="ECO:0000313" key="9">
    <source>
        <dbReference type="EMBL" id="GAB54865.1"/>
    </source>
</evidence>
<dbReference type="AlphaFoldDB" id="H5T988"/>
<keyword evidence="1 5" id="KW-0056">Arginine metabolism</keyword>
<evidence type="ECO:0000259" key="8">
    <source>
        <dbReference type="Pfam" id="PF24827"/>
    </source>
</evidence>
<feature type="binding site" evidence="5">
    <location>
        <position position="86"/>
    </location>
    <ligand>
        <name>Zn(2+)</name>
        <dbReference type="ChEBI" id="CHEBI:29105"/>
    </ligand>
</feature>
<dbReference type="CDD" id="cd03855">
    <property type="entry name" value="M14_ASTE"/>
    <property type="match status" value="1"/>
</dbReference>
<gene>
    <name evidence="5 9" type="primary">astE</name>
    <name evidence="9" type="ORF">GPUN_0726</name>
</gene>
<evidence type="ECO:0000256" key="1">
    <source>
        <dbReference type="ARBA" id="ARBA00022503"/>
    </source>
</evidence>
<dbReference type="GO" id="GO:0009017">
    <property type="term" value="F:succinylglutamate desuccinylase activity"/>
    <property type="evidence" value="ECO:0007669"/>
    <property type="project" value="UniProtKB-UniRule"/>
</dbReference>
<proteinExistence type="inferred from homology"/>
<organism evidence="9 10">
    <name type="scientific">Glaciecola punicea ACAM 611</name>
    <dbReference type="NCBI Taxonomy" id="1121923"/>
    <lineage>
        <taxon>Bacteria</taxon>
        <taxon>Pseudomonadati</taxon>
        <taxon>Pseudomonadota</taxon>
        <taxon>Gammaproteobacteria</taxon>
        <taxon>Alteromonadales</taxon>
        <taxon>Alteromonadaceae</taxon>
        <taxon>Glaciecola</taxon>
    </lineage>
</organism>
<dbReference type="EMBL" id="BAET01000007">
    <property type="protein sequence ID" value="GAB54865.1"/>
    <property type="molecule type" value="Genomic_DNA"/>
</dbReference>
<evidence type="ECO:0000313" key="10">
    <source>
        <dbReference type="Proteomes" id="UP000053586"/>
    </source>
</evidence>
<dbReference type="SUPFAM" id="SSF53187">
    <property type="entry name" value="Zn-dependent exopeptidases"/>
    <property type="match status" value="1"/>
</dbReference>
<reference evidence="9 10" key="1">
    <citation type="journal article" date="2012" name="J. Bacteriol.">
        <title>Genome sequence of proteorhodopsin-containing sea ice bacterium Glaciecola punicea ACAM 611T.</title>
        <authorList>
            <person name="Qin Q.-L."/>
            <person name="Xie B.-B."/>
            <person name="Shu Y.-L."/>
            <person name="Rong J.-C."/>
            <person name="Zhao D.-L."/>
            <person name="Zhang X.-Y."/>
            <person name="Chen X.-L."/>
            <person name="Zhou B.-C."/>
            <person name="Zhanga Y.-Z."/>
        </authorList>
    </citation>
    <scope>NUCLEOTIDE SEQUENCE [LARGE SCALE GENOMIC DNA]</scope>
    <source>
        <strain evidence="9 10">ACAM 611</strain>
    </source>
</reference>
<feature type="active site" evidence="5">
    <location>
        <position position="240"/>
    </location>
</feature>